<organism evidence="6 7">
    <name type="scientific">SAR86 cluster bacterium</name>
    <dbReference type="NCBI Taxonomy" id="2030880"/>
    <lineage>
        <taxon>Bacteria</taxon>
        <taxon>Pseudomonadati</taxon>
        <taxon>Pseudomonadota</taxon>
        <taxon>Gammaproteobacteria</taxon>
        <taxon>SAR86 cluster</taxon>
    </lineage>
</organism>
<protein>
    <recommendedName>
        <fullName evidence="2">chorismate mutase</fullName>
        <ecNumber evidence="2">5.4.99.5</ecNumber>
    </recommendedName>
</protein>
<dbReference type="InterPro" id="IPR051331">
    <property type="entry name" value="Chorismate_mutase-related"/>
</dbReference>
<dbReference type="EC" id="5.4.99.5" evidence="2"/>
<dbReference type="NCBIfam" id="TIGR01806">
    <property type="entry name" value="CM_mono2"/>
    <property type="match status" value="1"/>
</dbReference>
<dbReference type="EMBL" id="NVUL01000043">
    <property type="protein sequence ID" value="PCI77714.1"/>
    <property type="molecule type" value="Genomic_DNA"/>
</dbReference>
<dbReference type="InterPro" id="IPR036979">
    <property type="entry name" value="CM_dom_sf"/>
</dbReference>
<dbReference type="GO" id="GO:0004106">
    <property type="term" value="F:chorismate mutase activity"/>
    <property type="evidence" value="ECO:0007669"/>
    <property type="project" value="UniProtKB-EC"/>
</dbReference>
<evidence type="ECO:0000256" key="3">
    <source>
        <dbReference type="ARBA" id="ARBA00022729"/>
    </source>
</evidence>
<sequence>MSIVKARKPLSLSMILTTIFSALLFLSAVHGAESELPLSLFRAIDERLGYMEDVALFKAQNRIPVEDIEREEFVLSAAKELAASHGLDPKSMERFFIAQIGAAKAIQYRYRAELLTREIPTRSVDLQSNSRPALDRLGNDIVMLFSTLLESRSAMGEESRERFMSTLQSRLLADAEREALFDAMLQVRRSQ</sequence>
<dbReference type="Proteomes" id="UP000218767">
    <property type="component" value="Unassembled WGS sequence"/>
</dbReference>
<evidence type="ECO:0000256" key="4">
    <source>
        <dbReference type="ARBA" id="ARBA00023235"/>
    </source>
</evidence>
<dbReference type="SMART" id="SM00830">
    <property type="entry name" value="CM_2"/>
    <property type="match status" value="1"/>
</dbReference>
<dbReference type="GO" id="GO:0009697">
    <property type="term" value="P:salicylic acid biosynthetic process"/>
    <property type="evidence" value="ECO:0007669"/>
    <property type="project" value="TreeGrafter"/>
</dbReference>
<evidence type="ECO:0000256" key="2">
    <source>
        <dbReference type="ARBA" id="ARBA00012404"/>
    </source>
</evidence>
<dbReference type="InterPro" id="IPR008240">
    <property type="entry name" value="Chorismate_mutase_periplasmic"/>
</dbReference>
<keyword evidence="4" id="KW-0413">Isomerase</keyword>
<proteinExistence type="predicted"/>
<name>A0A2A4X5C0_9GAMM</name>
<dbReference type="GO" id="GO:0046417">
    <property type="term" value="P:chorismate metabolic process"/>
    <property type="evidence" value="ECO:0007669"/>
    <property type="project" value="InterPro"/>
</dbReference>
<dbReference type="Pfam" id="PF01817">
    <property type="entry name" value="CM_2"/>
    <property type="match status" value="1"/>
</dbReference>
<dbReference type="PROSITE" id="PS51168">
    <property type="entry name" value="CHORISMATE_MUT_2"/>
    <property type="match status" value="1"/>
</dbReference>
<dbReference type="PANTHER" id="PTHR38041">
    <property type="entry name" value="CHORISMATE MUTASE"/>
    <property type="match status" value="1"/>
</dbReference>
<dbReference type="UniPathway" id="UPA00120">
    <property type="reaction ID" value="UER00203"/>
</dbReference>
<comment type="pathway">
    <text evidence="1">Metabolic intermediate biosynthesis; prephenate biosynthesis; prephenate from chorismate: step 1/1.</text>
</comment>
<evidence type="ECO:0000313" key="6">
    <source>
        <dbReference type="EMBL" id="PCI77714.1"/>
    </source>
</evidence>
<gene>
    <name evidence="6" type="ORF">COB20_07290</name>
</gene>
<evidence type="ECO:0000256" key="1">
    <source>
        <dbReference type="ARBA" id="ARBA00004817"/>
    </source>
</evidence>
<feature type="domain" description="Chorismate mutase" evidence="5">
    <location>
        <begin position="20"/>
        <end position="111"/>
    </location>
</feature>
<accession>A0A2A4X5C0</accession>
<dbReference type="PANTHER" id="PTHR38041:SF2">
    <property type="entry name" value="SECRETED CHORISMATE MUTASE"/>
    <property type="match status" value="1"/>
</dbReference>
<dbReference type="InterPro" id="IPR002701">
    <property type="entry name" value="CM_II_prokaryot"/>
</dbReference>
<dbReference type="SUPFAM" id="SSF48600">
    <property type="entry name" value="Chorismate mutase II"/>
    <property type="match status" value="1"/>
</dbReference>
<dbReference type="AlphaFoldDB" id="A0A2A4X5C0"/>
<comment type="caution">
    <text evidence="6">The sequence shown here is derived from an EMBL/GenBank/DDBJ whole genome shotgun (WGS) entry which is preliminary data.</text>
</comment>
<dbReference type="Gene3D" id="1.20.59.10">
    <property type="entry name" value="Chorismate mutase"/>
    <property type="match status" value="1"/>
</dbReference>
<keyword evidence="3" id="KW-0732">Signal</keyword>
<evidence type="ECO:0000259" key="5">
    <source>
        <dbReference type="PROSITE" id="PS51168"/>
    </source>
</evidence>
<evidence type="ECO:0000313" key="7">
    <source>
        <dbReference type="Proteomes" id="UP000218767"/>
    </source>
</evidence>
<reference evidence="7" key="1">
    <citation type="submission" date="2017-08" db="EMBL/GenBank/DDBJ databases">
        <title>A dynamic microbial community with high functional redundancy inhabits the cold, oxic subseafloor aquifer.</title>
        <authorList>
            <person name="Tully B.J."/>
            <person name="Wheat C.G."/>
            <person name="Glazer B.T."/>
            <person name="Huber J.A."/>
        </authorList>
    </citation>
    <scope>NUCLEOTIDE SEQUENCE [LARGE SCALE GENOMIC DNA]</scope>
</reference>
<dbReference type="InterPro" id="IPR036263">
    <property type="entry name" value="Chorismate_II_sf"/>
</dbReference>